<accession>A0A511ZMA0</accession>
<gene>
    <name evidence="2" type="ORF">OSO01_33210</name>
</gene>
<dbReference type="AlphaFoldDB" id="A0A511ZMA0"/>
<evidence type="ECO:0000256" key="1">
    <source>
        <dbReference type="SAM" id="Phobius"/>
    </source>
</evidence>
<name>A0A511ZMA0_9BACI</name>
<reference evidence="2 3" key="1">
    <citation type="submission" date="2019-07" db="EMBL/GenBank/DDBJ databases">
        <title>Whole genome shotgun sequence of Oceanobacillus sojae NBRC 105379.</title>
        <authorList>
            <person name="Hosoyama A."/>
            <person name="Uohara A."/>
            <person name="Ohji S."/>
            <person name="Ichikawa N."/>
        </authorList>
    </citation>
    <scope>NUCLEOTIDE SEQUENCE [LARGE SCALE GENOMIC DNA]</scope>
    <source>
        <strain evidence="2 3">NBRC 105379</strain>
    </source>
</reference>
<organism evidence="2 3">
    <name type="scientific">Oceanobacillus sojae</name>
    <dbReference type="NCBI Taxonomy" id="582851"/>
    <lineage>
        <taxon>Bacteria</taxon>
        <taxon>Bacillati</taxon>
        <taxon>Bacillota</taxon>
        <taxon>Bacilli</taxon>
        <taxon>Bacillales</taxon>
        <taxon>Bacillaceae</taxon>
        <taxon>Oceanobacillus</taxon>
    </lineage>
</organism>
<dbReference type="EMBL" id="BJYM01000014">
    <property type="protein sequence ID" value="GEN88582.1"/>
    <property type="molecule type" value="Genomic_DNA"/>
</dbReference>
<sequence>MVLKKHVVLLSSQNVNIVVISMFMALLIYLGSAFLFAMRAETGARFTASKGKENTITISPVL</sequence>
<dbReference type="Proteomes" id="UP000321558">
    <property type="component" value="Unassembled WGS sequence"/>
</dbReference>
<evidence type="ECO:0000313" key="3">
    <source>
        <dbReference type="Proteomes" id="UP000321558"/>
    </source>
</evidence>
<keyword evidence="1" id="KW-0472">Membrane</keyword>
<feature type="transmembrane region" description="Helical" evidence="1">
    <location>
        <begin position="15"/>
        <end position="37"/>
    </location>
</feature>
<protein>
    <submittedName>
        <fullName evidence="2">Uncharacterized protein</fullName>
    </submittedName>
</protein>
<comment type="caution">
    <text evidence="2">The sequence shown here is derived from an EMBL/GenBank/DDBJ whole genome shotgun (WGS) entry which is preliminary data.</text>
</comment>
<keyword evidence="1" id="KW-1133">Transmembrane helix</keyword>
<keyword evidence="3" id="KW-1185">Reference proteome</keyword>
<proteinExistence type="predicted"/>
<evidence type="ECO:0000313" key="2">
    <source>
        <dbReference type="EMBL" id="GEN88582.1"/>
    </source>
</evidence>
<keyword evidence="1" id="KW-0812">Transmembrane</keyword>